<evidence type="ECO:0000313" key="4">
    <source>
        <dbReference type="Proteomes" id="UP000613840"/>
    </source>
</evidence>
<dbReference type="RefSeq" id="WP_229669621.1">
    <property type="nucleotide sequence ID" value="NZ_BMMZ01000001.1"/>
</dbReference>
<feature type="region of interest" description="Disordered" evidence="1">
    <location>
        <begin position="274"/>
        <end position="297"/>
    </location>
</feature>
<sequence length="297" mass="29323">MRPRVGRLVTATTSAAAAAGVSSALGRLSRTRPGGSRWQRTNHAGASVTLVEGPIATAAAVAGLLVAAVADRQPDARRTTAAVLAITGAGAVGCYDDLFGTTQAKGFGGHLRALRRGVITSGMIKIAGIGAAALAAAMVDRPQTGSPAARGIDVLVNTALTAGTANLINLFDLRPGRAAKVLVTAALLTPGAAPIAGAAAGVLPADLAGRSMLGDCGANALGAGLGIAAGRLPRPLRLLALSGVVGLTLASEKVSFTRVIENNRMLAALDQLGRPLPATTPSDDPAGDGPTGTGDDD</sequence>
<evidence type="ECO:0000256" key="2">
    <source>
        <dbReference type="SAM" id="Phobius"/>
    </source>
</evidence>
<evidence type="ECO:0008006" key="5">
    <source>
        <dbReference type="Google" id="ProtNLM"/>
    </source>
</evidence>
<accession>A0A917W143</accession>
<keyword evidence="4" id="KW-1185">Reference proteome</keyword>
<dbReference type="AlphaFoldDB" id="A0A917W143"/>
<reference evidence="3" key="2">
    <citation type="submission" date="2020-09" db="EMBL/GenBank/DDBJ databases">
        <authorList>
            <person name="Sun Q."/>
            <person name="Zhou Y."/>
        </authorList>
    </citation>
    <scope>NUCLEOTIDE SEQUENCE</scope>
    <source>
        <strain evidence="3">CGMCC 4.7306</strain>
    </source>
</reference>
<keyword evidence="2" id="KW-1133">Transmembrane helix</keyword>
<evidence type="ECO:0000256" key="1">
    <source>
        <dbReference type="SAM" id="MobiDB-lite"/>
    </source>
</evidence>
<organism evidence="3 4">
    <name type="scientific">Microlunatus endophyticus</name>
    <dbReference type="NCBI Taxonomy" id="1716077"/>
    <lineage>
        <taxon>Bacteria</taxon>
        <taxon>Bacillati</taxon>
        <taxon>Actinomycetota</taxon>
        <taxon>Actinomycetes</taxon>
        <taxon>Propionibacteriales</taxon>
        <taxon>Propionibacteriaceae</taxon>
        <taxon>Microlunatus</taxon>
    </lineage>
</organism>
<feature type="transmembrane region" description="Helical" evidence="2">
    <location>
        <begin position="48"/>
        <end position="70"/>
    </location>
</feature>
<dbReference type="EMBL" id="BMMZ01000001">
    <property type="protein sequence ID" value="GGL49705.1"/>
    <property type="molecule type" value="Genomic_DNA"/>
</dbReference>
<name>A0A917W143_9ACTN</name>
<keyword evidence="2" id="KW-0812">Transmembrane</keyword>
<gene>
    <name evidence="3" type="ORF">GCM10011575_04830</name>
</gene>
<feature type="compositionally biased region" description="Low complexity" evidence="1">
    <location>
        <begin position="279"/>
        <end position="288"/>
    </location>
</feature>
<dbReference type="Proteomes" id="UP000613840">
    <property type="component" value="Unassembled WGS sequence"/>
</dbReference>
<proteinExistence type="predicted"/>
<reference evidence="3" key="1">
    <citation type="journal article" date="2014" name="Int. J. Syst. Evol. Microbiol.">
        <title>Complete genome sequence of Corynebacterium casei LMG S-19264T (=DSM 44701T), isolated from a smear-ripened cheese.</title>
        <authorList>
            <consortium name="US DOE Joint Genome Institute (JGI-PGF)"/>
            <person name="Walter F."/>
            <person name="Albersmeier A."/>
            <person name="Kalinowski J."/>
            <person name="Ruckert C."/>
        </authorList>
    </citation>
    <scope>NUCLEOTIDE SEQUENCE</scope>
    <source>
        <strain evidence="3">CGMCC 4.7306</strain>
    </source>
</reference>
<comment type="caution">
    <text evidence="3">The sequence shown here is derived from an EMBL/GenBank/DDBJ whole genome shotgun (WGS) entry which is preliminary data.</text>
</comment>
<evidence type="ECO:0000313" key="3">
    <source>
        <dbReference type="EMBL" id="GGL49705.1"/>
    </source>
</evidence>
<protein>
    <recommendedName>
        <fullName evidence="5">UDP-N-acetylmuramyl pentapeptide phosphotransferase/UDP-N-acetylglucosamine-1-phosphate transferase</fullName>
    </recommendedName>
</protein>
<keyword evidence="2" id="KW-0472">Membrane</keyword>